<dbReference type="Pfam" id="PF24934">
    <property type="entry name" value="DUF7752"/>
    <property type="match status" value="1"/>
</dbReference>
<accession>A0A0M3J4R6</accession>
<dbReference type="Pfam" id="PF26253">
    <property type="entry name" value="RdRP_head"/>
    <property type="match status" value="1"/>
</dbReference>
<dbReference type="InterPro" id="IPR056654">
    <property type="entry name" value="DUF7752"/>
</dbReference>
<evidence type="ECO:0000313" key="4">
    <source>
        <dbReference type="Proteomes" id="UP000267096"/>
    </source>
</evidence>
<dbReference type="WBParaSite" id="ASIM_0000253901-mRNA-1">
    <property type="protein sequence ID" value="ASIM_0000253901-mRNA-1"/>
    <property type="gene ID" value="ASIM_0000253901"/>
</dbReference>
<dbReference type="EMBL" id="UYRR01003178">
    <property type="protein sequence ID" value="VDK19928.1"/>
    <property type="molecule type" value="Genomic_DNA"/>
</dbReference>
<evidence type="ECO:0000313" key="3">
    <source>
        <dbReference type="EMBL" id="VDK19928.1"/>
    </source>
</evidence>
<name>A0A0M3J4R6_ANISI</name>
<reference evidence="3 4" key="2">
    <citation type="submission" date="2018-11" db="EMBL/GenBank/DDBJ databases">
        <authorList>
            <consortium name="Pathogen Informatics"/>
        </authorList>
    </citation>
    <scope>NUCLEOTIDE SEQUENCE [LARGE SCALE GENOMIC DNA]</scope>
</reference>
<feature type="domain" description="RDRP C-terminal head" evidence="2">
    <location>
        <begin position="60"/>
        <end position="114"/>
    </location>
</feature>
<proteinExistence type="predicted"/>
<dbReference type="InterPro" id="IPR058752">
    <property type="entry name" value="RDRP_C_head"/>
</dbReference>
<organism evidence="5">
    <name type="scientific">Anisakis simplex</name>
    <name type="common">Herring worm</name>
    <dbReference type="NCBI Taxonomy" id="6269"/>
    <lineage>
        <taxon>Eukaryota</taxon>
        <taxon>Metazoa</taxon>
        <taxon>Ecdysozoa</taxon>
        <taxon>Nematoda</taxon>
        <taxon>Chromadorea</taxon>
        <taxon>Rhabditida</taxon>
        <taxon>Spirurina</taxon>
        <taxon>Ascaridomorpha</taxon>
        <taxon>Ascaridoidea</taxon>
        <taxon>Anisakidae</taxon>
        <taxon>Anisakis</taxon>
        <taxon>Anisakis simplex complex</taxon>
    </lineage>
</organism>
<sequence>MSFYNTNHVIEKKVASVFRMFRNVFFEEFGGYERCTRVDKERSMGGNNDEDRRICLNPTEGMKQKASAYYITCYRQASQSARRLLSFGWLAWDVLSHIKQEMRLVNGQRLVQSLDPLSESVSRSFNGSVQYEYDLIILIVQCKCWYIALQHIAEYCRRNSDEEQNEMEILMERVPILRLYLRRYQGLDNALFVLCKWAELQKLFEAGTLRKEHICMLFLLFGLNQIGTVKSSLYSQMLEKTVTYCEDHEVRDMNEVLGGLGKCLLRFLRYLSSRAFETKKMFNFMNEYLQYGSVLLRGQWVELQKAATKTFYKIVLTSRFDDLPIDMNEAICRNELVSEQTVCFIFILKFL</sequence>
<reference evidence="5" key="1">
    <citation type="submission" date="2017-02" db="UniProtKB">
        <authorList>
            <consortium name="WormBaseParasite"/>
        </authorList>
    </citation>
    <scope>IDENTIFICATION</scope>
</reference>
<gene>
    <name evidence="3" type="ORF">ASIM_LOCUS2399</name>
</gene>
<dbReference type="AlphaFoldDB" id="A0A0M3J4R6"/>
<evidence type="ECO:0000259" key="2">
    <source>
        <dbReference type="Pfam" id="PF26253"/>
    </source>
</evidence>
<dbReference type="Proteomes" id="UP000267096">
    <property type="component" value="Unassembled WGS sequence"/>
</dbReference>
<evidence type="ECO:0000259" key="1">
    <source>
        <dbReference type="Pfam" id="PF24934"/>
    </source>
</evidence>
<keyword evidence="4" id="KW-1185">Reference proteome</keyword>
<dbReference type="OrthoDB" id="5860582at2759"/>
<protein>
    <submittedName>
        <fullName evidence="5">RNA-directed RNA polymerase</fullName>
    </submittedName>
</protein>
<evidence type="ECO:0000313" key="5">
    <source>
        <dbReference type="WBParaSite" id="ASIM_0000253901-mRNA-1"/>
    </source>
</evidence>
<feature type="domain" description="DUF7752" evidence="1">
    <location>
        <begin position="180"/>
        <end position="284"/>
    </location>
</feature>